<dbReference type="OrthoDB" id="6162546at2759"/>
<dbReference type="Proteomes" id="UP000597762">
    <property type="component" value="Unassembled WGS sequence"/>
</dbReference>
<dbReference type="CDD" id="cd11304">
    <property type="entry name" value="Cadherin_repeat"/>
    <property type="match status" value="6"/>
</dbReference>
<dbReference type="Gene3D" id="2.60.40.60">
    <property type="entry name" value="Cadherins"/>
    <property type="match status" value="7"/>
</dbReference>
<feature type="domain" description="Cadherin" evidence="12">
    <location>
        <begin position="373"/>
        <end position="474"/>
    </location>
</feature>
<dbReference type="AlphaFoldDB" id="A0A812AS99"/>
<keyword evidence="8" id="KW-1133">Transmembrane helix</keyword>
<evidence type="ECO:0000256" key="9">
    <source>
        <dbReference type="ARBA" id="ARBA00023136"/>
    </source>
</evidence>
<evidence type="ECO:0000256" key="1">
    <source>
        <dbReference type="ARBA" id="ARBA00004251"/>
    </source>
</evidence>
<evidence type="ECO:0000256" key="10">
    <source>
        <dbReference type="ARBA" id="ARBA00023180"/>
    </source>
</evidence>
<comment type="subcellular location">
    <subcellularLocation>
        <location evidence="1">Cell membrane</location>
        <topology evidence="1">Single-pass type I membrane protein</topology>
    </subcellularLocation>
</comment>
<comment type="caution">
    <text evidence="13">The sequence shown here is derived from an EMBL/GenBank/DDBJ whole genome shotgun (WGS) entry which is preliminary data.</text>
</comment>
<dbReference type="FunFam" id="2.60.40.60:FF:000020">
    <property type="entry name" value="Dachsous cadherin-related 1b"/>
    <property type="match status" value="1"/>
</dbReference>
<sequence>MNNKAPTVNGRFTFSILEGQPKGTLVGCIHVSDPDGDDLIYSTNSTDFSVNSTTGELKSQTVFDFEKNNQYNILVEVTDKIHKANIMVTINVIDVNDHNPQFSQNEYKVNLTDFKNGATVTQVSANDDDPQDHIVYSLKGDSHFKIHPKGTIVLTRNLDWKTKEDSITLMATATDLKNSSTSVLVSLSLIKPLEFARSNFTTSISEAAPTGTIVFKGIVRTRMPLIWHHQNNKIPITVVVHDSDNKSNQTEEHITVEVIDVNDHVPEFSQKSYKFQIAENVAKTFNIQATDMDGGKNAHVTYSFFPSQPQVVKGSILLNATTGTLSISSLDREDKVEYTFDIMAKDGGNPPMNSTTKVTVEVLDVNDNAPVFTKAEYNANVNENSEPQKILTVHADDKDAGLNGLVFYKLQNKSVPFIINQITGDIWSMMVLDFEKNPMYKFQILATDQSSNPKTSSCSVTINVLDICDEVPQLTTVISLSKDKIVGTSVFSLKSSENGTNYNISAEHDIVDINKKTGNVFTSSKIPNTATNYHMTVTAWSQCHLPVLTEFEIKPEDPILKTDEKELKAELTENHCSNQSMFNLSGLPEFQGKDVSFNLRTFNEFFKIENGQIYCQVAVDREKYSQFELLIEVSYKYKPIAYTADETLKVVVTVSDVNDNQPQFQTPSLFYSIPSTAQFFYQVGKIKVIDKDDGENGASRFSLSKDDKDLFYINPSSDLHI</sequence>
<dbReference type="PANTHER" id="PTHR24025">
    <property type="entry name" value="DESMOGLEIN FAMILY MEMBER"/>
    <property type="match status" value="1"/>
</dbReference>
<organism evidence="13 14">
    <name type="scientific">Acanthosepion pharaonis</name>
    <name type="common">Pharaoh cuttlefish</name>
    <name type="synonym">Sepia pharaonis</name>
    <dbReference type="NCBI Taxonomy" id="158019"/>
    <lineage>
        <taxon>Eukaryota</taxon>
        <taxon>Metazoa</taxon>
        <taxon>Spiralia</taxon>
        <taxon>Lophotrochozoa</taxon>
        <taxon>Mollusca</taxon>
        <taxon>Cephalopoda</taxon>
        <taxon>Coleoidea</taxon>
        <taxon>Decapodiformes</taxon>
        <taxon>Sepiida</taxon>
        <taxon>Sepiina</taxon>
        <taxon>Sepiidae</taxon>
        <taxon>Acanthosepion</taxon>
    </lineage>
</organism>
<dbReference type="PROSITE" id="PS50268">
    <property type="entry name" value="CADHERIN_2"/>
    <property type="match status" value="5"/>
</dbReference>
<evidence type="ECO:0000256" key="8">
    <source>
        <dbReference type="ARBA" id="ARBA00022989"/>
    </source>
</evidence>
<name>A0A812AS99_ACAPH</name>
<evidence type="ECO:0000256" key="11">
    <source>
        <dbReference type="PROSITE-ProRule" id="PRU00043"/>
    </source>
</evidence>
<keyword evidence="10" id="KW-0325">Glycoprotein</keyword>
<dbReference type="EMBL" id="CAHIKZ030000098">
    <property type="protein sequence ID" value="CAE1152104.1"/>
    <property type="molecule type" value="Genomic_DNA"/>
</dbReference>
<feature type="domain" description="Cadherin" evidence="12">
    <location>
        <begin position="597"/>
        <end position="664"/>
    </location>
</feature>
<evidence type="ECO:0000256" key="7">
    <source>
        <dbReference type="ARBA" id="ARBA00022889"/>
    </source>
</evidence>
<keyword evidence="5" id="KW-0677">Repeat</keyword>
<dbReference type="PANTHER" id="PTHR24025:SF31">
    <property type="entry name" value="NEURAL-CADHERIN"/>
    <property type="match status" value="1"/>
</dbReference>
<dbReference type="FunFam" id="2.60.40.60:FF:000005">
    <property type="entry name" value="Protocadherin 9"/>
    <property type="match status" value="1"/>
</dbReference>
<dbReference type="GO" id="GO:0007156">
    <property type="term" value="P:homophilic cell adhesion via plasma membrane adhesion molecules"/>
    <property type="evidence" value="ECO:0007669"/>
    <property type="project" value="InterPro"/>
</dbReference>
<dbReference type="SUPFAM" id="SSF49313">
    <property type="entry name" value="Cadherin-like"/>
    <property type="match status" value="6"/>
</dbReference>
<evidence type="ECO:0000313" key="13">
    <source>
        <dbReference type="EMBL" id="CAE1152104.1"/>
    </source>
</evidence>
<evidence type="ECO:0000313" key="14">
    <source>
        <dbReference type="Proteomes" id="UP000597762"/>
    </source>
</evidence>
<keyword evidence="9" id="KW-0472">Membrane</keyword>
<protein>
    <recommendedName>
        <fullName evidence="12">Cadherin domain-containing protein</fullName>
    </recommendedName>
</protein>
<keyword evidence="6 11" id="KW-0106">Calcium</keyword>
<keyword evidence="14" id="KW-1185">Reference proteome</keyword>
<keyword evidence="4" id="KW-0732">Signal</keyword>
<dbReference type="GO" id="GO:0005886">
    <property type="term" value="C:plasma membrane"/>
    <property type="evidence" value="ECO:0007669"/>
    <property type="project" value="UniProtKB-SubCell"/>
</dbReference>
<dbReference type="InterPro" id="IPR020894">
    <property type="entry name" value="Cadherin_CS"/>
</dbReference>
<feature type="domain" description="Cadherin" evidence="12">
    <location>
        <begin position="8"/>
        <end position="102"/>
    </location>
</feature>
<dbReference type="GO" id="GO:0005911">
    <property type="term" value="C:cell-cell junction"/>
    <property type="evidence" value="ECO:0007669"/>
    <property type="project" value="TreeGrafter"/>
</dbReference>
<evidence type="ECO:0000256" key="4">
    <source>
        <dbReference type="ARBA" id="ARBA00022729"/>
    </source>
</evidence>
<accession>A0A812AS99</accession>
<dbReference type="InterPro" id="IPR015919">
    <property type="entry name" value="Cadherin-like_sf"/>
</dbReference>
<evidence type="ECO:0000259" key="12">
    <source>
        <dbReference type="PROSITE" id="PS50268"/>
    </source>
</evidence>
<keyword evidence="7" id="KW-0130">Cell adhesion</keyword>
<dbReference type="InterPro" id="IPR050971">
    <property type="entry name" value="Cadherin-domain_protein"/>
</dbReference>
<dbReference type="InterPro" id="IPR002126">
    <property type="entry name" value="Cadherin-like_dom"/>
</dbReference>
<evidence type="ECO:0000256" key="2">
    <source>
        <dbReference type="ARBA" id="ARBA00022475"/>
    </source>
</evidence>
<proteinExistence type="predicted"/>
<evidence type="ECO:0000256" key="5">
    <source>
        <dbReference type="ARBA" id="ARBA00022737"/>
    </source>
</evidence>
<gene>
    <name evidence="13" type="ORF">SPHA_3309</name>
</gene>
<dbReference type="GO" id="GO:0005509">
    <property type="term" value="F:calcium ion binding"/>
    <property type="evidence" value="ECO:0007669"/>
    <property type="project" value="UniProtKB-UniRule"/>
</dbReference>
<dbReference type="SMART" id="SM00112">
    <property type="entry name" value="CA"/>
    <property type="match status" value="5"/>
</dbReference>
<feature type="domain" description="Cadherin" evidence="12">
    <location>
        <begin position="269"/>
        <end position="372"/>
    </location>
</feature>
<keyword evidence="2" id="KW-1003">Cell membrane</keyword>
<feature type="domain" description="Cadherin" evidence="12">
    <location>
        <begin position="117"/>
        <end position="268"/>
    </location>
</feature>
<keyword evidence="3" id="KW-0812">Transmembrane</keyword>
<evidence type="ECO:0000256" key="3">
    <source>
        <dbReference type="ARBA" id="ARBA00022692"/>
    </source>
</evidence>
<reference evidence="13" key="1">
    <citation type="submission" date="2021-01" db="EMBL/GenBank/DDBJ databases">
        <authorList>
            <person name="Li R."/>
            <person name="Bekaert M."/>
        </authorList>
    </citation>
    <scope>NUCLEOTIDE SEQUENCE</scope>
    <source>
        <strain evidence="13">Farmed</strain>
    </source>
</reference>
<evidence type="ECO:0000256" key="6">
    <source>
        <dbReference type="ARBA" id="ARBA00022837"/>
    </source>
</evidence>
<dbReference type="PRINTS" id="PR00205">
    <property type="entry name" value="CADHERIN"/>
</dbReference>
<dbReference type="Pfam" id="PF00028">
    <property type="entry name" value="Cadherin"/>
    <property type="match status" value="3"/>
</dbReference>
<dbReference type="PROSITE" id="PS00232">
    <property type="entry name" value="CADHERIN_1"/>
    <property type="match status" value="3"/>
</dbReference>